<evidence type="ECO:0000259" key="6">
    <source>
        <dbReference type="Pfam" id="PF04932"/>
    </source>
</evidence>
<reference evidence="8" key="1">
    <citation type="journal article" date="2019" name="Int. J. Syst. Evol. Microbiol.">
        <title>The Global Catalogue of Microorganisms (GCM) 10K type strain sequencing project: providing services to taxonomists for standard genome sequencing and annotation.</title>
        <authorList>
            <consortium name="The Broad Institute Genomics Platform"/>
            <consortium name="The Broad Institute Genome Sequencing Center for Infectious Disease"/>
            <person name="Wu L."/>
            <person name="Ma J."/>
        </authorList>
    </citation>
    <scope>NUCLEOTIDE SEQUENCE [LARGE SCALE GENOMIC DNA]</scope>
    <source>
        <strain evidence="8">CGMCC 1.16306</strain>
    </source>
</reference>
<organism evidence="7 8">
    <name type="scientific">Jejudonia soesokkakensis</name>
    <dbReference type="NCBI Taxonomy" id="1323432"/>
    <lineage>
        <taxon>Bacteria</taxon>
        <taxon>Pseudomonadati</taxon>
        <taxon>Bacteroidota</taxon>
        <taxon>Flavobacteriia</taxon>
        <taxon>Flavobacteriales</taxon>
        <taxon>Flavobacteriaceae</taxon>
        <taxon>Jejudonia</taxon>
    </lineage>
</organism>
<protein>
    <submittedName>
        <fullName evidence="7">O-antigen ligase family protein</fullName>
    </submittedName>
</protein>
<feature type="domain" description="O-antigen ligase-related" evidence="6">
    <location>
        <begin position="238"/>
        <end position="386"/>
    </location>
</feature>
<dbReference type="Proteomes" id="UP001596415">
    <property type="component" value="Unassembled WGS sequence"/>
</dbReference>
<feature type="transmembrane region" description="Helical" evidence="5">
    <location>
        <begin position="130"/>
        <end position="152"/>
    </location>
</feature>
<dbReference type="EMBL" id="JBHTBN010000001">
    <property type="protein sequence ID" value="MFC7356883.1"/>
    <property type="molecule type" value="Genomic_DNA"/>
</dbReference>
<accession>A0ABW2MQ87</accession>
<evidence type="ECO:0000313" key="7">
    <source>
        <dbReference type="EMBL" id="MFC7356883.1"/>
    </source>
</evidence>
<comment type="subcellular location">
    <subcellularLocation>
        <location evidence="1">Membrane</location>
        <topology evidence="1">Multi-pass membrane protein</topology>
    </subcellularLocation>
</comment>
<keyword evidence="2 5" id="KW-0812">Transmembrane</keyword>
<feature type="transmembrane region" description="Helical" evidence="5">
    <location>
        <begin position="378"/>
        <end position="397"/>
    </location>
</feature>
<feature type="transmembrane region" description="Helical" evidence="5">
    <location>
        <begin position="402"/>
        <end position="417"/>
    </location>
</feature>
<feature type="transmembrane region" description="Helical" evidence="5">
    <location>
        <begin position="164"/>
        <end position="183"/>
    </location>
</feature>
<keyword evidence="3 5" id="KW-1133">Transmembrane helix</keyword>
<feature type="transmembrane region" description="Helical" evidence="5">
    <location>
        <begin position="230"/>
        <end position="247"/>
    </location>
</feature>
<evidence type="ECO:0000256" key="2">
    <source>
        <dbReference type="ARBA" id="ARBA00022692"/>
    </source>
</evidence>
<feature type="transmembrane region" description="Helical" evidence="5">
    <location>
        <begin position="81"/>
        <end position="99"/>
    </location>
</feature>
<evidence type="ECO:0000256" key="1">
    <source>
        <dbReference type="ARBA" id="ARBA00004141"/>
    </source>
</evidence>
<name>A0ABW2MQ87_9FLAO</name>
<proteinExistence type="predicted"/>
<feature type="transmembrane region" description="Helical" evidence="5">
    <location>
        <begin position="203"/>
        <end position="225"/>
    </location>
</feature>
<feature type="transmembrane region" description="Helical" evidence="5">
    <location>
        <begin position="106"/>
        <end position="124"/>
    </location>
</feature>
<dbReference type="InterPro" id="IPR007016">
    <property type="entry name" value="O-antigen_ligase-rel_domated"/>
</dbReference>
<evidence type="ECO:0000313" key="8">
    <source>
        <dbReference type="Proteomes" id="UP001596415"/>
    </source>
</evidence>
<evidence type="ECO:0000256" key="5">
    <source>
        <dbReference type="SAM" id="Phobius"/>
    </source>
</evidence>
<feature type="transmembrane region" description="Helical" evidence="5">
    <location>
        <begin position="7"/>
        <end position="26"/>
    </location>
</feature>
<keyword evidence="4 5" id="KW-0472">Membrane</keyword>
<evidence type="ECO:0000256" key="4">
    <source>
        <dbReference type="ARBA" id="ARBA00023136"/>
    </source>
</evidence>
<gene>
    <name evidence="7" type="ORF">ACFQO1_04220</name>
</gene>
<feature type="transmembrane region" description="Helical" evidence="5">
    <location>
        <begin position="423"/>
        <end position="440"/>
    </location>
</feature>
<dbReference type="GO" id="GO:0016874">
    <property type="term" value="F:ligase activity"/>
    <property type="evidence" value="ECO:0007669"/>
    <property type="project" value="UniProtKB-KW"/>
</dbReference>
<keyword evidence="7" id="KW-0436">Ligase</keyword>
<dbReference type="RefSeq" id="WP_380216720.1">
    <property type="nucleotide sequence ID" value="NZ_JBHTBN010000001.1"/>
</dbReference>
<comment type="caution">
    <text evidence="7">The sequence shown here is derived from an EMBL/GenBank/DDBJ whole genome shotgun (WGS) entry which is preliminary data.</text>
</comment>
<dbReference type="InterPro" id="IPR051533">
    <property type="entry name" value="WaaL-like"/>
</dbReference>
<feature type="transmembrane region" description="Helical" evidence="5">
    <location>
        <begin position="253"/>
        <end position="273"/>
    </location>
</feature>
<feature type="transmembrane region" description="Helical" evidence="5">
    <location>
        <begin position="285"/>
        <end position="307"/>
    </location>
</feature>
<dbReference type="Pfam" id="PF04932">
    <property type="entry name" value="Wzy_C"/>
    <property type="match status" value="1"/>
</dbReference>
<evidence type="ECO:0000256" key="3">
    <source>
        <dbReference type="ARBA" id="ARBA00022989"/>
    </source>
</evidence>
<sequence>MSPLKKITYVQLVALHIAIGFIAYLARPSAKLFLTAGILYFLYKMVTNKNRGDEILLAAGYITGFEVFNRMTGGFTFSYEFAKYAVIGFLTLGMFYRGFNKKSWAYVVFLLLLVPGILFSVINLNYDSPVLNLIGFNLSGPVCLGICALYCYERKMPFQRLQNILLAVMLPVVAMATYLYFYTPNIRDILEGTQSNFEASGGFGPNQVATALGLGMFILVSRLFLVRSKFVNIIDLGLLVLIGYRGIVTFSRGGIFTAAICVGIFLLFLFIQSNAKGKARILPRVGIVAAAIAIIWFISSIATLGLIDKRYSNQDAAGRVKQDVTTGRVDIVLTELDAFFKYPLTGIGIGKAKEYRIEQTGVLVASHNEISRLLSEHGLAGLLALIILIVTPLFYWLRNRSNVFLFAFLAFWFLTINHSSMRIAAPAFIYGLCLISIVHAKKKTTIHRK</sequence>
<dbReference type="PANTHER" id="PTHR37422:SF13">
    <property type="entry name" value="LIPOPOLYSACCHARIDE BIOSYNTHESIS PROTEIN PA4999-RELATED"/>
    <property type="match status" value="1"/>
</dbReference>
<keyword evidence="8" id="KW-1185">Reference proteome</keyword>
<dbReference type="PANTHER" id="PTHR37422">
    <property type="entry name" value="TEICHURONIC ACID BIOSYNTHESIS PROTEIN TUAE"/>
    <property type="match status" value="1"/>
</dbReference>